<evidence type="ECO:0000313" key="4">
    <source>
        <dbReference type="Proteomes" id="UP001210169"/>
    </source>
</evidence>
<dbReference type="EMBL" id="BLIP01000001">
    <property type="protein sequence ID" value="GFE22816.1"/>
    <property type="molecule type" value="Genomic_DNA"/>
</dbReference>
<dbReference type="AlphaFoldDB" id="A0A640TKP3"/>
<evidence type="ECO:0000313" key="1">
    <source>
        <dbReference type="EMBL" id="GFE22816.1"/>
    </source>
</evidence>
<keyword evidence="4" id="KW-1185">Reference proteome</keyword>
<organism evidence="1 3">
    <name type="scientific">Streptomyces nigrescens</name>
    <dbReference type="NCBI Taxonomy" id="1920"/>
    <lineage>
        <taxon>Bacteria</taxon>
        <taxon>Bacillati</taxon>
        <taxon>Actinomycetota</taxon>
        <taxon>Actinomycetes</taxon>
        <taxon>Kitasatosporales</taxon>
        <taxon>Streptomycetaceae</taxon>
        <taxon>Streptomyces</taxon>
    </lineage>
</organism>
<dbReference type="Proteomes" id="UP001210169">
    <property type="component" value="Chromosome"/>
</dbReference>
<dbReference type="RefSeq" id="WP_159486816.1">
    <property type="nucleotide sequence ID" value="NZ_BLIP01000001.1"/>
</dbReference>
<accession>A0A640TKP3</accession>
<dbReference type="Proteomes" id="UP000429552">
    <property type="component" value="Unassembled WGS sequence"/>
</dbReference>
<protein>
    <submittedName>
        <fullName evidence="1">Uncharacterized protein</fullName>
    </submittedName>
</protein>
<reference evidence="2 4" key="2">
    <citation type="submission" date="2022-12" db="EMBL/GenBank/DDBJ databases">
        <authorList>
            <person name="Ruckert C."/>
            <person name="Busche T."/>
            <person name="Kalinowski J."/>
            <person name="Wittmann C."/>
        </authorList>
    </citation>
    <scope>NUCLEOTIDE SEQUENCE [LARGE SCALE GENOMIC DNA]</scope>
    <source>
        <strain evidence="2 4">DSM 40276</strain>
    </source>
</reference>
<evidence type="ECO:0000313" key="3">
    <source>
        <dbReference type="Proteomes" id="UP000429552"/>
    </source>
</evidence>
<proteinExistence type="predicted"/>
<dbReference type="GeneID" id="301332795"/>
<reference evidence="1 3" key="1">
    <citation type="submission" date="2019-12" db="EMBL/GenBank/DDBJ databases">
        <title>Whole genome shotgun sequence of Streptomyces libani subsp. libani NBRC 13452.</title>
        <authorList>
            <person name="Ichikawa N."/>
            <person name="Kimura A."/>
            <person name="Kitahashi Y."/>
            <person name="Komaki H."/>
            <person name="Tamura T."/>
        </authorList>
    </citation>
    <scope>NUCLEOTIDE SEQUENCE [LARGE SCALE GENOMIC DNA]</scope>
    <source>
        <strain evidence="1 3">NBRC 13452</strain>
    </source>
</reference>
<name>A0A640TKP3_STRNI</name>
<gene>
    <name evidence="1" type="ORF">Sliba_32690</name>
    <name evidence="2" type="ORF">STRNI_003626</name>
</gene>
<dbReference type="EMBL" id="CP114203">
    <property type="protein sequence ID" value="WAU05269.1"/>
    <property type="molecule type" value="Genomic_DNA"/>
</dbReference>
<sequence length="69" mass="7735">MSSHVTIDQRDLSYDARAQQAALPVTIHYRDGGTEPSVLVMTPGQMELYAIQLERAIALRKTAQEATYR</sequence>
<evidence type="ECO:0000313" key="2">
    <source>
        <dbReference type="EMBL" id="WAU05269.1"/>
    </source>
</evidence>